<dbReference type="EMBL" id="GGMR01010693">
    <property type="protein sequence ID" value="MBY23312.1"/>
    <property type="molecule type" value="Transcribed_RNA"/>
</dbReference>
<dbReference type="GO" id="GO:0005634">
    <property type="term" value="C:nucleus"/>
    <property type="evidence" value="ECO:0007669"/>
    <property type="project" value="UniProtKB-SubCell"/>
</dbReference>
<evidence type="ECO:0000313" key="6">
    <source>
        <dbReference type="EMBL" id="MBY23312.1"/>
    </source>
</evidence>
<feature type="domain" description="RSE1/DDB1/CPSF1 first beta-propeller" evidence="4">
    <location>
        <begin position="21"/>
        <end position="347"/>
    </location>
</feature>
<sequence length="1149" mass="130157">MNSQFYTTTIKKATAVSFSESGFFISPTQLNLIVAKHNCLEIYLINENGLLLLSEKELYGKIEIMKVFRPKNKFTDLVFVVTAQYNAMILEFTQTSDKIEIITKGHCNVFDNLEISTGFMATIDPDATIVMLKLFERMFKIIPLDHEGELKLKVYSYITEDTNVKDIGFIHGFTNPTFVVIHENTMGRFIKIKEYISFDTMKRVKGLKNFKLTDKESSMVIPLPAPLSGAIIIGGSSITYIDGSNYFIHLPLNQKIDIVCYTRADLEGTRYLLGDQSGCLLMLFLKCEITSIGKYRVSDLNIRSFGEISIPTSLTYLDNKVAFVASKYGDSQLIKMHYEFNTTGSHITVLDLFLNLGPIVDMCLVDTNQRGYDQIVTCSGAYKDGSLRIIDNGVEIQQRAEIDLLGIKGIWTLSFNTKSDLDDTLVLSFVWHSKVLDCYNEEFEEICIEGFETELQTFYCGKTLDNKMVQITSASVRLICMESKKLISEWKIPDFKNINAASCNGQQAICASGKDLYYVYIGTQTVFQNKHITLKHEVSCLDICLFKDKFEINFTLLAIGFWRDESIKIFKLPDFIELFNELLFEGIVPRSISFVTLENIHYLFCALGNGSLFYFNLNVKTGILCKKRKIKLGNQPALIKKCQTTSSIFICSDYPITIHSSNKKLVFTKVNSIKVNNICMINTAIYTNCLILATDTSVIIGIIDLKKKFNVRTIPLGESPRRIVYQESSKTFAITTIKKYNKIEIRNGYIRPSASTSTQNITSAIGNRIVIDQLLTSRCKRRKFNYNPELEVSNMIILHQDTFEILHVYQLYPKEYALSILSTKLGDDPLTYYVLGTALMTRQSQDPIEGRIIVFHYDSSLSELTHISEKVVDGGCFSMVTFHDILIATVNSSINSYSWTSGKKLVLQSTQNNNNISQHVKTNGNYILCGDLMKSLALFTKSGEINLERIVTDDCLKWPSAIEIIDDELFIGAENDKNLYIFYKSSNLGSGNLQSKNFHPIGRFHLGDLVNIFRHGSLVMKKFEDTYETKFSTKGSIIYGTVSGALGFITNMDPKLCDFISDFQKSLTTVVNKVETLPDHHQTEFTKSNKGFLDGNLLKKFLKLPISNKKSVIRGLTESYNCEFQKIFEESEISIKDVTSLIGDLTKIY</sequence>
<dbReference type="InterPro" id="IPR015943">
    <property type="entry name" value="WD40/YVTN_repeat-like_dom_sf"/>
</dbReference>
<dbReference type="AlphaFoldDB" id="A0A2S2P1T8"/>
<dbReference type="Pfam" id="PF23726">
    <property type="entry name" value="Beta-prop_RSE1_2nd"/>
    <property type="match status" value="1"/>
</dbReference>
<keyword evidence="2" id="KW-0539">Nucleus</keyword>
<protein>
    <submittedName>
        <fullName evidence="6">DNA damage-binding protein 1</fullName>
    </submittedName>
</protein>
<dbReference type="InterPro" id="IPR004871">
    <property type="entry name" value="RSE1/DDB1/CPSF1_C"/>
</dbReference>
<dbReference type="InterPro" id="IPR018846">
    <property type="entry name" value="Beta-prop_RSE1/DDB1/CPSF1_1st"/>
</dbReference>
<dbReference type="Pfam" id="PF10433">
    <property type="entry name" value="Beta-prop_RSE1_1st"/>
    <property type="match status" value="1"/>
</dbReference>
<dbReference type="Pfam" id="PF03178">
    <property type="entry name" value="CPSF_A"/>
    <property type="match status" value="1"/>
</dbReference>
<dbReference type="Gene3D" id="2.130.10.10">
    <property type="entry name" value="YVTN repeat-like/Quinoprotein amine dehydrogenase"/>
    <property type="match status" value="3"/>
</dbReference>
<dbReference type="SUPFAM" id="SSF50978">
    <property type="entry name" value="WD40 repeat-like"/>
    <property type="match status" value="1"/>
</dbReference>
<dbReference type="InterPro" id="IPR036322">
    <property type="entry name" value="WD40_repeat_dom_sf"/>
</dbReference>
<evidence type="ECO:0000256" key="2">
    <source>
        <dbReference type="ARBA" id="ARBA00023242"/>
    </source>
</evidence>
<dbReference type="PANTHER" id="PTHR10644">
    <property type="entry name" value="DNA REPAIR/RNA PROCESSING CPSF FAMILY"/>
    <property type="match status" value="1"/>
</dbReference>
<proteinExistence type="predicted"/>
<evidence type="ECO:0000256" key="1">
    <source>
        <dbReference type="ARBA" id="ARBA00004123"/>
    </source>
</evidence>
<evidence type="ECO:0000259" key="5">
    <source>
        <dbReference type="Pfam" id="PF23726"/>
    </source>
</evidence>
<dbReference type="Gene3D" id="1.10.150.910">
    <property type="match status" value="1"/>
</dbReference>
<accession>A0A2S2P1T8</accession>
<dbReference type="InterPro" id="IPR058543">
    <property type="entry name" value="Beta-prop_RSE1/DDB1/CPSF1_2nd"/>
</dbReference>
<reference evidence="6" key="1">
    <citation type="submission" date="2018-04" db="EMBL/GenBank/DDBJ databases">
        <title>Transcriptome of Schizaphis graminum biotype I.</title>
        <authorList>
            <person name="Scully E.D."/>
            <person name="Geib S.M."/>
            <person name="Palmer N.A."/>
            <person name="Koch K."/>
            <person name="Bradshaw J."/>
            <person name="Heng-Moss T."/>
            <person name="Sarath G."/>
        </authorList>
    </citation>
    <scope>NUCLEOTIDE SEQUENCE</scope>
</reference>
<comment type="subcellular location">
    <subcellularLocation>
        <location evidence="1">Nucleus</location>
    </subcellularLocation>
</comment>
<dbReference type="InterPro" id="IPR050358">
    <property type="entry name" value="RSE1/DDB1/CFT1"/>
</dbReference>
<feature type="domain" description="RSE1/DDB1/CPSF1 C-terminal" evidence="3">
    <location>
        <begin position="794"/>
        <end position="1102"/>
    </location>
</feature>
<gene>
    <name evidence="6" type="primary">DDB1_0</name>
    <name evidence="6" type="ORF">g.101207</name>
</gene>
<evidence type="ECO:0000259" key="3">
    <source>
        <dbReference type="Pfam" id="PF03178"/>
    </source>
</evidence>
<name>A0A2S2P1T8_SCHGA</name>
<organism evidence="6">
    <name type="scientific">Schizaphis graminum</name>
    <name type="common">Green bug aphid</name>
    <dbReference type="NCBI Taxonomy" id="13262"/>
    <lineage>
        <taxon>Eukaryota</taxon>
        <taxon>Metazoa</taxon>
        <taxon>Ecdysozoa</taxon>
        <taxon>Arthropoda</taxon>
        <taxon>Hexapoda</taxon>
        <taxon>Insecta</taxon>
        <taxon>Pterygota</taxon>
        <taxon>Neoptera</taxon>
        <taxon>Paraneoptera</taxon>
        <taxon>Hemiptera</taxon>
        <taxon>Sternorrhyncha</taxon>
        <taxon>Aphidomorpha</taxon>
        <taxon>Aphidoidea</taxon>
        <taxon>Aphididae</taxon>
        <taxon>Aphidini</taxon>
        <taxon>Schizaphis</taxon>
    </lineage>
</organism>
<evidence type="ECO:0000259" key="4">
    <source>
        <dbReference type="Pfam" id="PF10433"/>
    </source>
</evidence>
<dbReference type="GO" id="GO:0003676">
    <property type="term" value="F:nucleic acid binding"/>
    <property type="evidence" value="ECO:0007669"/>
    <property type="project" value="InterPro"/>
</dbReference>
<feature type="domain" description="RSE1/DDB1/CPSF1 second beta-propeller" evidence="5">
    <location>
        <begin position="396"/>
        <end position="701"/>
    </location>
</feature>